<dbReference type="Proteomes" id="UP001549749">
    <property type="component" value="Unassembled WGS sequence"/>
</dbReference>
<reference evidence="2 3" key="1">
    <citation type="submission" date="2024-06" db="EMBL/GenBank/DDBJ databases">
        <title>Chitinophaga defluvii sp. nov., isolated from municipal sewage.</title>
        <authorList>
            <person name="Zhang L."/>
        </authorList>
    </citation>
    <scope>NUCLEOTIDE SEQUENCE [LARGE SCALE GENOMIC DNA]</scope>
    <source>
        <strain evidence="2 3">H8</strain>
    </source>
</reference>
<dbReference type="EMBL" id="JBEXAC010000002">
    <property type="protein sequence ID" value="MET6998888.1"/>
    <property type="molecule type" value="Genomic_DNA"/>
</dbReference>
<comment type="caution">
    <text evidence="2">The sequence shown here is derived from an EMBL/GenBank/DDBJ whole genome shotgun (WGS) entry which is preliminary data.</text>
</comment>
<organism evidence="2 3">
    <name type="scientific">Chitinophaga defluvii</name>
    <dbReference type="NCBI Taxonomy" id="3163343"/>
    <lineage>
        <taxon>Bacteria</taxon>
        <taxon>Pseudomonadati</taxon>
        <taxon>Bacteroidota</taxon>
        <taxon>Chitinophagia</taxon>
        <taxon>Chitinophagales</taxon>
        <taxon>Chitinophagaceae</taxon>
        <taxon>Chitinophaga</taxon>
    </lineage>
</organism>
<dbReference type="Pfam" id="PF12741">
    <property type="entry name" value="SusD-like"/>
    <property type="match status" value="1"/>
</dbReference>
<evidence type="ECO:0000313" key="3">
    <source>
        <dbReference type="Proteomes" id="UP001549749"/>
    </source>
</evidence>
<proteinExistence type="predicted"/>
<protein>
    <submittedName>
        <fullName evidence="2">RagB/SusD family nutrient uptake outer membrane protein</fullName>
    </submittedName>
</protein>
<feature type="signal peptide" evidence="1">
    <location>
        <begin position="1"/>
        <end position="17"/>
    </location>
</feature>
<evidence type="ECO:0000256" key="1">
    <source>
        <dbReference type="SAM" id="SignalP"/>
    </source>
</evidence>
<sequence length="541" mass="59589">MKQTALYLLLSFLVSLAGTSCTKNYKEFNKDPNNATDEDLTHDNLGLGSFILQMQAKVIPSQTYANNDDVNAYQVIYNLMGDIYSGYLGTSNAFGNNGVNNSTYAMIPAWYGAAFPYAYQNEMGPWHQVRERAKDAKAATTYAVAQVIKVMAMHRISDTYGPLPYLNFTPGNSSIPYNSQQEIYHSFFAELDSAITVLKTFVSASPEARPLAKYDLVYKGDFSKWLKLANSLKLRLALRVVYADPALARKAAEEAVASGVMTTNDDNAILNVDGVSTINPLNMICYSYNDTRMGATMESLLKGYKDPRISLLFNKGTGPLSGDYHGIRNGSLFSGHSYDPFSTLNITAATPVQWMVAAESYFLRAEGSIWGWNMAGTAKELYETGVRTAFSQPIGGTQKAAGDASAYLEDGTSTPAPFIDPMNGANNVQTQNDGLSTITIKWVEGDPFEKKQERILTQKWLAIYPDGQEAWTEFRRTGYPKVFPIPASNNKSNGLISTEKQIRRSPFPQNEYLNNSANVMKGVGLLGGPDNGGTPLWWDKK</sequence>
<keyword evidence="1" id="KW-0732">Signal</keyword>
<dbReference type="SUPFAM" id="SSF48452">
    <property type="entry name" value="TPR-like"/>
    <property type="match status" value="1"/>
</dbReference>
<gene>
    <name evidence="2" type="ORF">ABR189_16000</name>
</gene>
<name>A0ABV2T7A6_9BACT</name>
<dbReference type="Gene3D" id="1.25.40.390">
    <property type="match status" value="1"/>
</dbReference>
<dbReference type="InterPro" id="IPR024302">
    <property type="entry name" value="SusD-like"/>
</dbReference>
<dbReference type="InterPro" id="IPR011990">
    <property type="entry name" value="TPR-like_helical_dom_sf"/>
</dbReference>
<dbReference type="PROSITE" id="PS51257">
    <property type="entry name" value="PROKAR_LIPOPROTEIN"/>
    <property type="match status" value="1"/>
</dbReference>
<keyword evidence="3" id="KW-1185">Reference proteome</keyword>
<accession>A0ABV2T7A6</accession>
<feature type="chain" id="PRO_5046868799" evidence="1">
    <location>
        <begin position="18"/>
        <end position="541"/>
    </location>
</feature>
<evidence type="ECO:0000313" key="2">
    <source>
        <dbReference type="EMBL" id="MET6998888.1"/>
    </source>
</evidence>
<dbReference type="RefSeq" id="WP_354661456.1">
    <property type="nucleotide sequence ID" value="NZ_JBEXAC010000002.1"/>
</dbReference>